<protein>
    <recommendedName>
        <fullName evidence="1">HTH cro/C1-type domain-containing protein</fullName>
    </recommendedName>
</protein>
<dbReference type="SUPFAM" id="SSF47413">
    <property type="entry name" value="lambda repressor-like DNA-binding domains"/>
    <property type="match status" value="1"/>
</dbReference>
<dbReference type="SMART" id="SM00530">
    <property type="entry name" value="HTH_XRE"/>
    <property type="match status" value="1"/>
</dbReference>
<dbReference type="PANTHER" id="PTHR38431">
    <property type="entry name" value="BLL2305 PROTEIN"/>
    <property type="match status" value="1"/>
</dbReference>
<dbReference type="CDD" id="cd00093">
    <property type="entry name" value="HTH_XRE"/>
    <property type="match status" value="1"/>
</dbReference>
<evidence type="ECO:0000259" key="1">
    <source>
        <dbReference type="PROSITE" id="PS50943"/>
    </source>
</evidence>
<evidence type="ECO:0000313" key="2">
    <source>
        <dbReference type="EMBL" id="GGN37523.1"/>
    </source>
</evidence>
<dbReference type="SUPFAM" id="SSF53850">
    <property type="entry name" value="Periplasmic binding protein-like II"/>
    <property type="match status" value="1"/>
</dbReference>
<sequence length="369" mass="37508">MSDAAYGPETGPPHSGVAVRCTVRERREAAGLSVSALAAQVGLSRQALSRVESGAAVPGTRQALLLARALRCRVEDLFSLGAAHVPARVPPGTPSGTRVRLADVDGAWQALPLSGEAGLRLTADGVLLASGAVEVAGSLDDARRTALVAGCDPALGLLCTALGAEARAACVPRASLDAVQAAARGEVHAAGLHLGSLARHREVVARDLPGARLLRLWHAEQGLIVAAGNPLGVRGPADLTRARLVTRPAGAGGRALLDGWLREAGLDTAAREARHVQSRLAASPLDAAALVARGEADVAPGPRSAAGAHGLSFIPLVVEAFDLAIPKRHLAHPGVQALIAAAGSAAFQADLRNLGGYDPADPTHPLEIP</sequence>
<organism evidence="2 3">
    <name type="scientific">Deinococcus daejeonensis</name>
    <dbReference type="NCBI Taxonomy" id="1007098"/>
    <lineage>
        <taxon>Bacteria</taxon>
        <taxon>Thermotogati</taxon>
        <taxon>Deinococcota</taxon>
        <taxon>Deinococci</taxon>
        <taxon>Deinococcales</taxon>
        <taxon>Deinococcaceae</taxon>
        <taxon>Deinococcus</taxon>
    </lineage>
</organism>
<gene>
    <name evidence="2" type="ORF">GCM10010842_19420</name>
</gene>
<dbReference type="Proteomes" id="UP000645517">
    <property type="component" value="Unassembled WGS sequence"/>
</dbReference>
<dbReference type="EMBL" id="BMOR01000007">
    <property type="protein sequence ID" value="GGN37523.1"/>
    <property type="molecule type" value="Genomic_DNA"/>
</dbReference>
<accession>A0ABQ2J1C1</accession>
<reference evidence="3" key="1">
    <citation type="journal article" date="2019" name="Int. J. Syst. Evol. Microbiol.">
        <title>The Global Catalogue of Microorganisms (GCM) 10K type strain sequencing project: providing services to taxonomists for standard genome sequencing and annotation.</title>
        <authorList>
            <consortium name="The Broad Institute Genomics Platform"/>
            <consortium name="The Broad Institute Genome Sequencing Center for Infectious Disease"/>
            <person name="Wu L."/>
            <person name="Ma J."/>
        </authorList>
    </citation>
    <scope>NUCLEOTIDE SEQUENCE [LARGE SCALE GENOMIC DNA]</scope>
    <source>
        <strain evidence="3">JCM 16918</strain>
    </source>
</reference>
<keyword evidence="3" id="KW-1185">Reference proteome</keyword>
<dbReference type="InterPro" id="IPR024370">
    <property type="entry name" value="PBP_domain"/>
</dbReference>
<feature type="domain" description="HTH cro/C1-type" evidence="1">
    <location>
        <begin position="23"/>
        <end position="77"/>
    </location>
</feature>
<evidence type="ECO:0000313" key="3">
    <source>
        <dbReference type="Proteomes" id="UP000645517"/>
    </source>
</evidence>
<dbReference type="InterPro" id="IPR010982">
    <property type="entry name" value="Lambda_DNA-bd_dom_sf"/>
</dbReference>
<dbReference type="Pfam" id="PF01381">
    <property type="entry name" value="HTH_3"/>
    <property type="match status" value="1"/>
</dbReference>
<dbReference type="PANTHER" id="PTHR38431:SF1">
    <property type="entry name" value="BLL2305 PROTEIN"/>
    <property type="match status" value="1"/>
</dbReference>
<dbReference type="Pfam" id="PF12727">
    <property type="entry name" value="PBP_like"/>
    <property type="match status" value="1"/>
</dbReference>
<proteinExistence type="predicted"/>
<dbReference type="PROSITE" id="PS50943">
    <property type="entry name" value="HTH_CROC1"/>
    <property type="match status" value="1"/>
</dbReference>
<dbReference type="Gene3D" id="1.10.260.40">
    <property type="entry name" value="lambda repressor-like DNA-binding domains"/>
    <property type="match status" value="1"/>
</dbReference>
<comment type="caution">
    <text evidence="2">The sequence shown here is derived from an EMBL/GenBank/DDBJ whole genome shotgun (WGS) entry which is preliminary data.</text>
</comment>
<name>A0ABQ2J1C1_9DEIO</name>
<dbReference type="RefSeq" id="WP_189056340.1">
    <property type="nucleotide sequence ID" value="NZ_BMOR01000007.1"/>
</dbReference>
<dbReference type="InterPro" id="IPR001387">
    <property type="entry name" value="Cro/C1-type_HTH"/>
</dbReference>